<dbReference type="Proteomes" id="UP001164539">
    <property type="component" value="Chromosome 11"/>
</dbReference>
<name>A0ACC1X7J4_MELAZ</name>
<evidence type="ECO:0000313" key="2">
    <source>
        <dbReference type="Proteomes" id="UP001164539"/>
    </source>
</evidence>
<comment type="caution">
    <text evidence="1">The sequence shown here is derived from an EMBL/GenBank/DDBJ whole genome shotgun (WGS) entry which is preliminary data.</text>
</comment>
<accession>A0ACC1X7J4</accession>
<proteinExistence type="predicted"/>
<sequence length="84" mass="9458">MADDEQEKAYRQRVFKKFDLNGDGKISAKELADCLKKLGSVSNDEVKNMMEEIDTDGDGVISYEEFTVFAMANRGLIKDVAKVF</sequence>
<keyword evidence="2" id="KW-1185">Reference proteome</keyword>
<reference evidence="1 2" key="1">
    <citation type="journal article" date="2023" name="Science">
        <title>Complex scaffold remodeling in plant triterpene biosynthesis.</title>
        <authorList>
            <person name="De La Pena R."/>
            <person name="Hodgson H."/>
            <person name="Liu J.C."/>
            <person name="Stephenson M.J."/>
            <person name="Martin A.C."/>
            <person name="Owen C."/>
            <person name="Harkess A."/>
            <person name="Leebens-Mack J."/>
            <person name="Jimenez L.E."/>
            <person name="Osbourn A."/>
            <person name="Sattely E.S."/>
        </authorList>
    </citation>
    <scope>NUCLEOTIDE SEQUENCE [LARGE SCALE GENOMIC DNA]</scope>
    <source>
        <strain evidence="2">cv. JPN11</strain>
        <tissue evidence="1">Leaf</tissue>
    </source>
</reference>
<organism evidence="1 2">
    <name type="scientific">Melia azedarach</name>
    <name type="common">Chinaberry tree</name>
    <dbReference type="NCBI Taxonomy" id="155640"/>
    <lineage>
        <taxon>Eukaryota</taxon>
        <taxon>Viridiplantae</taxon>
        <taxon>Streptophyta</taxon>
        <taxon>Embryophyta</taxon>
        <taxon>Tracheophyta</taxon>
        <taxon>Spermatophyta</taxon>
        <taxon>Magnoliopsida</taxon>
        <taxon>eudicotyledons</taxon>
        <taxon>Gunneridae</taxon>
        <taxon>Pentapetalae</taxon>
        <taxon>rosids</taxon>
        <taxon>malvids</taxon>
        <taxon>Sapindales</taxon>
        <taxon>Meliaceae</taxon>
        <taxon>Melia</taxon>
    </lineage>
</organism>
<evidence type="ECO:0000313" key="1">
    <source>
        <dbReference type="EMBL" id="KAJ4706932.1"/>
    </source>
</evidence>
<gene>
    <name evidence="1" type="ORF">OWV82_020518</name>
</gene>
<dbReference type="EMBL" id="CM051404">
    <property type="protein sequence ID" value="KAJ4706932.1"/>
    <property type="molecule type" value="Genomic_DNA"/>
</dbReference>
<protein>
    <submittedName>
        <fullName evidence="1">Calcium binding protein</fullName>
    </submittedName>
</protein>